<evidence type="ECO:0000259" key="2">
    <source>
        <dbReference type="SMART" id="SM01373"/>
    </source>
</evidence>
<feature type="compositionally biased region" description="Acidic residues" evidence="1">
    <location>
        <begin position="29"/>
        <end position="42"/>
    </location>
</feature>
<evidence type="ECO:0000256" key="1">
    <source>
        <dbReference type="SAM" id="MobiDB-lite"/>
    </source>
</evidence>
<dbReference type="Proteomes" id="UP000289323">
    <property type="component" value="Unassembled WGS sequence"/>
</dbReference>
<dbReference type="GO" id="GO:0006281">
    <property type="term" value="P:DNA repair"/>
    <property type="evidence" value="ECO:0007669"/>
    <property type="project" value="TreeGrafter"/>
</dbReference>
<feature type="compositionally biased region" description="Basic residues" evidence="1">
    <location>
        <begin position="1"/>
        <end position="10"/>
    </location>
</feature>
<dbReference type="PANTHER" id="PTHR11736:SF14">
    <property type="entry name" value="NSE3 HOMOLOG, SMC5-SMC6 COMPLEX COMPONENT"/>
    <property type="match status" value="1"/>
</dbReference>
<dbReference type="Gene3D" id="1.10.10.1210">
    <property type="entry name" value="MAGE homology domain, winged helix WH2 motif"/>
    <property type="match status" value="1"/>
</dbReference>
<evidence type="ECO:0000313" key="3">
    <source>
        <dbReference type="EMBL" id="SPQ19695.1"/>
    </source>
</evidence>
<dbReference type="Gene3D" id="1.10.10.1200">
    <property type="entry name" value="MAGE homology domain, winged helix WH1 motif"/>
    <property type="match status" value="1"/>
</dbReference>
<gene>
    <name evidence="3" type="ORF">TT172_LOCUS2114</name>
</gene>
<dbReference type="EMBL" id="OUUZ01000001">
    <property type="protein sequence ID" value="SPQ19695.1"/>
    <property type="molecule type" value="Genomic_DNA"/>
</dbReference>
<dbReference type="AlphaFoldDB" id="A0A3S4EYT7"/>
<accession>A0A3S4EYT7</accession>
<reference evidence="3 4" key="1">
    <citation type="submission" date="2018-04" db="EMBL/GenBank/DDBJ databases">
        <authorList>
            <person name="Huttner S."/>
            <person name="Dainat J."/>
        </authorList>
    </citation>
    <scope>NUCLEOTIDE SEQUENCE [LARGE SCALE GENOMIC DNA]</scope>
</reference>
<dbReference type="InterPro" id="IPR002190">
    <property type="entry name" value="MHD_dom"/>
</dbReference>
<proteinExistence type="predicted"/>
<feature type="domain" description="MAGE" evidence="2">
    <location>
        <begin position="58"/>
        <end position="289"/>
    </location>
</feature>
<name>A0A3S4EYT7_9PEZI</name>
<organism evidence="3 4">
    <name type="scientific">Thermothielavioides terrestris</name>
    <dbReference type="NCBI Taxonomy" id="2587410"/>
    <lineage>
        <taxon>Eukaryota</taxon>
        <taxon>Fungi</taxon>
        <taxon>Dikarya</taxon>
        <taxon>Ascomycota</taxon>
        <taxon>Pezizomycotina</taxon>
        <taxon>Sordariomycetes</taxon>
        <taxon>Sordariomycetidae</taxon>
        <taxon>Sordariales</taxon>
        <taxon>Chaetomiaceae</taxon>
        <taxon>Thermothielavioides</taxon>
    </lineage>
</organism>
<protein>
    <submittedName>
        <fullName evidence="3">46b831c8-d432-4a21-8b1c-8ea7673a8ab7</fullName>
    </submittedName>
</protein>
<dbReference type="PANTHER" id="PTHR11736">
    <property type="entry name" value="MELANOMA-ASSOCIATED ANTIGEN MAGE ANTIGEN"/>
    <property type="match status" value="1"/>
</dbReference>
<dbReference type="GO" id="GO:0005634">
    <property type="term" value="C:nucleus"/>
    <property type="evidence" value="ECO:0007669"/>
    <property type="project" value="TreeGrafter"/>
</dbReference>
<dbReference type="Pfam" id="PF01454">
    <property type="entry name" value="MAGE"/>
    <property type="match status" value="1"/>
</dbReference>
<feature type="region of interest" description="Disordered" evidence="1">
    <location>
        <begin position="1"/>
        <end position="50"/>
    </location>
</feature>
<evidence type="ECO:0000313" key="4">
    <source>
        <dbReference type="Proteomes" id="UP000289323"/>
    </source>
</evidence>
<sequence length="355" mass="39459">MSTQRRRRRQVAQDDEDEDMQQRPPQSPDDAESVADDADEPMADLGQRDETSQLIKNLVRYALACEYSRTPIRRDGIRDKVLGSNGREFKKVFAGAQKQLRATFGMEMVELPIKDRALMTTEQKRKGRFPCIGNGASIVKADTASAAAKSQSQSQKEPSSNTYILVSTLPEAYKSPAVITPSKVQSAEGEASYIALYTTLIAIITLSGGELSEPRLRRYLTRLNAAENMPSMNPNDGTSPNEKTDVLLQRMVKQGYLVRVTESKSMGDDESTTWHVGPRGKVEVDKEAIAAFVRTVYGGSSEELEKKLQASLKIQNRPPRPAEEEEGAPPDEDPGPSNRANRRRRRAQVENEESE</sequence>
<dbReference type="InterPro" id="IPR041899">
    <property type="entry name" value="MAGE_WH2"/>
</dbReference>
<dbReference type="SMART" id="SM01373">
    <property type="entry name" value="MAGE"/>
    <property type="match status" value="1"/>
</dbReference>
<feature type="compositionally biased region" description="Acidic residues" evidence="1">
    <location>
        <begin position="323"/>
        <end position="334"/>
    </location>
</feature>
<feature type="region of interest" description="Disordered" evidence="1">
    <location>
        <begin position="311"/>
        <end position="355"/>
    </location>
</feature>
<dbReference type="InterPro" id="IPR041898">
    <property type="entry name" value="MAGE_WH1"/>
</dbReference>
<dbReference type="InterPro" id="IPR037445">
    <property type="entry name" value="MAGE"/>
</dbReference>